<proteinExistence type="predicted"/>
<protein>
    <submittedName>
        <fullName evidence="1">Uncharacterized protein</fullName>
    </submittedName>
</protein>
<comment type="caution">
    <text evidence="1">The sequence shown here is derived from an EMBL/GenBank/DDBJ whole genome shotgun (WGS) entry which is preliminary data.</text>
</comment>
<accession>A0A918MAZ9</accession>
<evidence type="ECO:0000313" key="1">
    <source>
        <dbReference type="EMBL" id="GGU91257.1"/>
    </source>
</evidence>
<keyword evidence="2" id="KW-1185">Reference proteome</keyword>
<dbReference type="EMBL" id="BMTD01000005">
    <property type="protein sequence ID" value="GGU91257.1"/>
    <property type="molecule type" value="Genomic_DNA"/>
</dbReference>
<name>A0A918MAZ9_9ACTN</name>
<reference evidence="1" key="1">
    <citation type="journal article" date="2014" name="Int. J. Syst. Evol. Microbiol.">
        <title>Complete genome sequence of Corynebacterium casei LMG S-19264T (=DSM 44701T), isolated from a smear-ripened cheese.</title>
        <authorList>
            <consortium name="US DOE Joint Genome Institute (JGI-PGF)"/>
            <person name="Walter F."/>
            <person name="Albersmeier A."/>
            <person name="Kalinowski J."/>
            <person name="Ruckert C."/>
        </authorList>
    </citation>
    <scope>NUCLEOTIDE SEQUENCE</scope>
    <source>
        <strain evidence="1">JCM 4369</strain>
    </source>
</reference>
<evidence type="ECO:0000313" key="2">
    <source>
        <dbReference type="Proteomes" id="UP000618795"/>
    </source>
</evidence>
<organism evidence="1 2">
    <name type="scientific">Streptomyces filipinensis</name>
    <dbReference type="NCBI Taxonomy" id="66887"/>
    <lineage>
        <taxon>Bacteria</taxon>
        <taxon>Bacillati</taxon>
        <taxon>Actinomycetota</taxon>
        <taxon>Actinomycetes</taxon>
        <taxon>Kitasatosporales</taxon>
        <taxon>Streptomycetaceae</taxon>
        <taxon>Streptomyces</taxon>
    </lineage>
</organism>
<dbReference type="RefSeq" id="WP_191873731.1">
    <property type="nucleotide sequence ID" value="NZ_BMTD01000005.1"/>
</dbReference>
<dbReference type="Proteomes" id="UP000618795">
    <property type="component" value="Unassembled WGS sequence"/>
</dbReference>
<gene>
    <name evidence="1" type="ORF">GCM10010260_26960</name>
</gene>
<dbReference type="AlphaFoldDB" id="A0A918MAZ9"/>
<reference evidence="1" key="2">
    <citation type="submission" date="2020-09" db="EMBL/GenBank/DDBJ databases">
        <authorList>
            <person name="Sun Q."/>
            <person name="Ohkuma M."/>
        </authorList>
    </citation>
    <scope>NUCLEOTIDE SEQUENCE</scope>
    <source>
        <strain evidence="1">JCM 4369</strain>
    </source>
</reference>
<sequence length="74" mass="8119">MVQAAVRTLVMRPYWAGAALLVCAEALDETGLPSDADRLASHTEHAVAHMRETNRLQPLRARVLRDPGMAAGRR</sequence>